<accession>A0A7T7MBA4</accession>
<reference evidence="4 5" key="1">
    <citation type="submission" date="2020-12" db="EMBL/GenBank/DDBJ databases">
        <authorList>
            <person name="Zhou J."/>
        </authorList>
    </citation>
    <scope>NUCLEOTIDE SEQUENCE [LARGE SCALE GENOMIC DNA]</scope>
    <source>
        <strain evidence="4 5">CCUG 61299</strain>
    </source>
</reference>
<dbReference type="Pfam" id="PF11181">
    <property type="entry name" value="YflT"/>
    <property type="match status" value="1"/>
</dbReference>
<keyword evidence="5" id="KW-1185">Reference proteome</keyword>
<feature type="compositionally biased region" description="Low complexity" evidence="1">
    <location>
        <begin position="199"/>
        <end position="225"/>
    </location>
</feature>
<evidence type="ECO:0000256" key="2">
    <source>
        <dbReference type="SAM" id="Phobius"/>
    </source>
</evidence>
<name>A0A7T7MBA4_9ACTO</name>
<keyword evidence="2" id="KW-0812">Transmembrane</keyword>
<organism evidence="4 5">
    <name type="scientific">Actinomyces weissii</name>
    <dbReference type="NCBI Taxonomy" id="675090"/>
    <lineage>
        <taxon>Bacteria</taxon>
        <taxon>Bacillati</taxon>
        <taxon>Actinomycetota</taxon>
        <taxon>Actinomycetes</taxon>
        <taxon>Actinomycetales</taxon>
        <taxon>Actinomycetaceae</taxon>
        <taxon>Actinomyces</taxon>
    </lineage>
</organism>
<dbReference type="EMBL" id="CP066802">
    <property type="protein sequence ID" value="QQM68302.1"/>
    <property type="molecule type" value="Genomic_DNA"/>
</dbReference>
<keyword evidence="2" id="KW-1133">Transmembrane helix</keyword>
<keyword evidence="2" id="KW-0472">Membrane</keyword>
<sequence>MPAGQEVASFATYPEAQFAVDSLSDSGFPVQHLTIVGTDLRQVERITGRMSWGRAAAAGAGSGMWIGFFFAAMMAMFNPEGASGTLFVSCVLLGVVWGMLFQLVSYALSRGRRDFTSISQVVASRYSILASAQAQEAAQGLAQVPGNTLRGGQAARRAQERRQARAASAGDAPSAFGSRPDEKPRFGVRIEDVPEQESLPDLAAAAGEAGAAPADGGPSAPGEAGTSAASGELSDPSPGAGPDGPRARF</sequence>
<feature type="compositionally biased region" description="Low complexity" evidence="1">
    <location>
        <begin position="165"/>
        <end position="178"/>
    </location>
</feature>
<evidence type="ECO:0000313" key="4">
    <source>
        <dbReference type="EMBL" id="QQM68302.1"/>
    </source>
</evidence>
<protein>
    <recommendedName>
        <fullName evidence="3">General stress protein 17M-like domain-containing protein</fullName>
    </recommendedName>
</protein>
<feature type="transmembrane region" description="Helical" evidence="2">
    <location>
        <begin position="83"/>
        <end position="108"/>
    </location>
</feature>
<evidence type="ECO:0000313" key="5">
    <source>
        <dbReference type="Proteomes" id="UP000595895"/>
    </source>
</evidence>
<evidence type="ECO:0000256" key="1">
    <source>
        <dbReference type="SAM" id="MobiDB-lite"/>
    </source>
</evidence>
<feature type="compositionally biased region" description="Basic and acidic residues" evidence="1">
    <location>
        <begin position="179"/>
        <end position="192"/>
    </location>
</feature>
<feature type="region of interest" description="Disordered" evidence="1">
    <location>
        <begin position="145"/>
        <end position="249"/>
    </location>
</feature>
<evidence type="ECO:0000259" key="3">
    <source>
        <dbReference type="Pfam" id="PF11181"/>
    </source>
</evidence>
<dbReference type="KEGG" id="awe:JG540_03190"/>
<dbReference type="Proteomes" id="UP000595895">
    <property type="component" value="Chromosome"/>
</dbReference>
<feature type="transmembrane region" description="Helical" evidence="2">
    <location>
        <begin position="55"/>
        <end position="77"/>
    </location>
</feature>
<dbReference type="InterPro" id="IPR025889">
    <property type="entry name" value="GSP17M-like_dom"/>
</dbReference>
<gene>
    <name evidence="4" type="ORF">JG540_03190</name>
</gene>
<dbReference type="AlphaFoldDB" id="A0A7T7MBA4"/>
<feature type="compositionally biased region" description="Low complexity" evidence="1">
    <location>
        <begin position="234"/>
        <end position="249"/>
    </location>
</feature>
<proteinExistence type="predicted"/>
<feature type="domain" description="General stress protein 17M-like" evidence="3">
    <location>
        <begin position="5"/>
        <end position="94"/>
    </location>
</feature>